<evidence type="ECO:0000313" key="2">
    <source>
        <dbReference type="Proteomes" id="UP000247099"/>
    </source>
</evidence>
<dbReference type="EMBL" id="QHJQ01000002">
    <property type="protein sequence ID" value="PXA05231.1"/>
    <property type="molecule type" value="Genomic_DNA"/>
</dbReference>
<reference evidence="1 2" key="1">
    <citation type="submission" date="2018-05" db="EMBL/GenBank/DDBJ databases">
        <title>Coraliomargarita sinensis sp. nov., isolated from a marine solar saltern.</title>
        <authorList>
            <person name="Zhou L.Y."/>
        </authorList>
    </citation>
    <scope>NUCLEOTIDE SEQUENCE [LARGE SCALE GENOMIC DNA]</scope>
    <source>
        <strain evidence="1 2">WN38</strain>
    </source>
</reference>
<dbReference type="SUPFAM" id="SSF56112">
    <property type="entry name" value="Protein kinase-like (PK-like)"/>
    <property type="match status" value="1"/>
</dbReference>
<keyword evidence="2" id="KW-1185">Reference proteome</keyword>
<proteinExistence type="predicted"/>
<comment type="caution">
    <text evidence="1">The sequence shown here is derived from an EMBL/GenBank/DDBJ whole genome shotgun (WGS) entry which is preliminary data.</text>
</comment>
<name>A0A317ZPD7_9BACT</name>
<gene>
    <name evidence="1" type="ORF">DDZ13_04530</name>
</gene>
<dbReference type="InParanoid" id="A0A317ZPD7"/>
<organism evidence="1 2">
    <name type="scientific">Coraliomargarita sinensis</name>
    <dbReference type="NCBI Taxonomy" id="2174842"/>
    <lineage>
        <taxon>Bacteria</taxon>
        <taxon>Pseudomonadati</taxon>
        <taxon>Verrucomicrobiota</taxon>
        <taxon>Opitutia</taxon>
        <taxon>Puniceicoccales</taxon>
        <taxon>Coraliomargaritaceae</taxon>
        <taxon>Coraliomargarita</taxon>
    </lineage>
</organism>
<dbReference type="RefSeq" id="WP_110130232.1">
    <property type="nucleotide sequence ID" value="NZ_QHJQ01000002.1"/>
</dbReference>
<evidence type="ECO:0000313" key="1">
    <source>
        <dbReference type="EMBL" id="PXA05231.1"/>
    </source>
</evidence>
<dbReference type="InterPro" id="IPR011009">
    <property type="entry name" value="Kinase-like_dom_sf"/>
</dbReference>
<accession>A0A317ZPD7</accession>
<dbReference type="OrthoDB" id="193799at2"/>
<dbReference type="AlphaFoldDB" id="A0A317ZPD7"/>
<protein>
    <submittedName>
        <fullName evidence="1">Serine/threonine protein phosphatase</fullName>
    </submittedName>
</protein>
<dbReference type="Proteomes" id="UP000247099">
    <property type="component" value="Unassembled WGS sequence"/>
</dbReference>
<sequence>MHEAKNTGRATVHIGYDGRVHKYFKGPQARERYENEVRVLKFLDQHGCPFVPKIIETDAEKLYLVTSNCGSRVDHLGTSKKEQIFAELEQYGVQHDDAEVRNITYSPQLGRFCVIDFEFATILVPGYPDPPEMKSVADRSQWVSKEGDHE</sequence>